<evidence type="ECO:0000256" key="1">
    <source>
        <dbReference type="ARBA" id="ARBA00005417"/>
    </source>
</evidence>
<dbReference type="InterPro" id="IPR003593">
    <property type="entry name" value="AAA+_ATPase"/>
</dbReference>
<organism evidence="7 8">
    <name type="scientific">Falsiroseomonas bella</name>
    <dbReference type="NCBI Taxonomy" id="2184016"/>
    <lineage>
        <taxon>Bacteria</taxon>
        <taxon>Pseudomonadati</taxon>
        <taxon>Pseudomonadota</taxon>
        <taxon>Alphaproteobacteria</taxon>
        <taxon>Acetobacterales</taxon>
        <taxon>Roseomonadaceae</taxon>
        <taxon>Falsiroseomonas</taxon>
    </lineage>
</organism>
<dbReference type="RefSeq" id="WP_109872867.1">
    <property type="nucleotide sequence ID" value="NZ_QGNA01000005.1"/>
</dbReference>
<accession>A0A317F9Q2</accession>
<dbReference type="AlphaFoldDB" id="A0A317F9Q2"/>
<evidence type="ECO:0000256" key="4">
    <source>
        <dbReference type="ARBA" id="ARBA00022840"/>
    </source>
</evidence>
<keyword evidence="4 7" id="KW-0067">ATP-binding</keyword>
<keyword evidence="3" id="KW-0547">Nucleotide-binding</keyword>
<dbReference type="InterPro" id="IPR052156">
    <property type="entry name" value="BCAA_Transport_ATP-bd_LivF"/>
</dbReference>
<dbReference type="PANTHER" id="PTHR43820">
    <property type="entry name" value="HIGH-AFFINITY BRANCHED-CHAIN AMINO ACID TRANSPORT ATP-BINDING PROTEIN LIVF"/>
    <property type="match status" value="1"/>
</dbReference>
<dbReference type="EMBL" id="QGNA01000005">
    <property type="protein sequence ID" value="PWS35222.1"/>
    <property type="molecule type" value="Genomic_DNA"/>
</dbReference>
<proteinExistence type="inferred from homology"/>
<comment type="caution">
    <text evidence="7">The sequence shown here is derived from an EMBL/GenBank/DDBJ whole genome shotgun (WGS) entry which is preliminary data.</text>
</comment>
<feature type="domain" description="ABC transporter" evidence="6">
    <location>
        <begin position="6"/>
        <end position="238"/>
    </location>
</feature>
<evidence type="ECO:0000313" key="8">
    <source>
        <dbReference type="Proteomes" id="UP000245765"/>
    </source>
</evidence>
<keyword evidence="2" id="KW-0813">Transport</keyword>
<dbReference type="PROSITE" id="PS50893">
    <property type="entry name" value="ABC_TRANSPORTER_2"/>
    <property type="match status" value="1"/>
</dbReference>
<dbReference type="PANTHER" id="PTHR43820:SF4">
    <property type="entry name" value="HIGH-AFFINITY BRANCHED-CHAIN AMINO ACID TRANSPORT ATP-BINDING PROTEIN LIVF"/>
    <property type="match status" value="1"/>
</dbReference>
<dbReference type="GO" id="GO:0015807">
    <property type="term" value="P:L-amino acid transport"/>
    <property type="evidence" value="ECO:0007669"/>
    <property type="project" value="TreeGrafter"/>
</dbReference>
<evidence type="ECO:0000259" key="6">
    <source>
        <dbReference type="PROSITE" id="PS50893"/>
    </source>
</evidence>
<dbReference type="CDD" id="cd03224">
    <property type="entry name" value="ABC_TM1139_LivF_branched"/>
    <property type="match status" value="1"/>
</dbReference>
<dbReference type="SMART" id="SM00382">
    <property type="entry name" value="AAA"/>
    <property type="match status" value="1"/>
</dbReference>
<dbReference type="Pfam" id="PF00005">
    <property type="entry name" value="ABC_tran"/>
    <property type="match status" value="1"/>
</dbReference>
<dbReference type="SUPFAM" id="SSF52540">
    <property type="entry name" value="P-loop containing nucleoside triphosphate hydrolases"/>
    <property type="match status" value="1"/>
</dbReference>
<evidence type="ECO:0000256" key="2">
    <source>
        <dbReference type="ARBA" id="ARBA00022448"/>
    </source>
</evidence>
<dbReference type="GO" id="GO:0005524">
    <property type="term" value="F:ATP binding"/>
    <property type="evidence" value="ECO:0007669"/>
    <property type="project" value="UniProtKB-KW"/>
</dbReference>
<dbReference type="InterPro" id="IPR003439">
    <property type="entry name" value="ABC_transporter-like_ATP-bd"/>
</dbReference>
<dbReference type="InterPro" id="IPR027417">
    <property type="entry name" value="P-loop_NTPase"/>
</dbReference>
<protein>
    <submittedName>
        <fullName evidence="7">Branched-chain amino acid ABC transporter ATP-binding protein</fullName>
    </submittedName>
</protein>
<keyword evidence="5" id="KW-0029">Amino-acid transport</keyword>
<dbReference type="Proteomes" id="UP000245765">
    <property type="component" value="Unassembled WGS sequence"/>
</dbReference>
<dbReference type="OrthoDB" id="9775250at2"/>
<sequence>MSDAALEVEELHAGYGDVAVLRGVSLSVAAGAITCIIGSNGAGKTTLLRAVSGLVSARAGRVRAAGQDLTNAGPEAMVRAGVVHVPEGRRLFAAMSVRDNLLMGAYLRRDQAAIRRDLERVYETFPRLAERRHQDASTLSGGEQQMCAIGRGIMADPRVLMIDELSLGLAPAAVDLLMDALRAINAAGVAILLVEQDVMAALDVAHAGYILDRGSVVGAGSSAALAADPMIREAYLGAVQA</sequence>
<evidence type="ECO:0000256" key="3">
    <source>
        <dbReference type="ARBA" id="ARBA00022741"/>
    </source>
</evidence>
<keyword evidence="8" id="KW-1185">Reference proteome</keyword>
<dbReference type="Gene3D" id="3.40.50.300">
    <property type="entry name" value="P-loop containing nucleotide triphosphate hydrolases"/>
    <property type="match status" value="1"/>
</dbReference>
<dbReference type="GO" id="GO:0016887">
    <property type="term" value="F:ATP hydrolysis activity"/>
    <property type="evidence" value="ECO:0007669"/>
    <property type="project" value="InterPro"/>
</dbReference>
<evidence type="ECO:0000256" key="5">
    <source>
        <dbReference type="ARBA" id="ARBA00022970"/>
    </source>
</evidence>
<dbReference type="GO" id="GO:0015658">
    <property type="term" value="F:branched-chain amino acid transmembrane transporter activity"/>
    <property type="evidence" value="ECO:0007669"/>
    <property type="project" value="TreeGrafter"/>
</dbReference>
<evidence type="ECO:0000313" key="7">
    <source>
        <dbReference type="EMBL" id="PWS35222.1"/>
    </source>
</evidence>
<gene>
    <name evidence="7" type="primary">livF</name>
    <name evidence="7" type="ORF">DFH01_23240</name>
</gene>
<name>A0A317F9Q2_9PROT</name>
<reference evidence="8" key="1">
    <citation type="submission" date="2018-05" db="EMBL/GenBank/DDBJ databases">
        <authorList>
            <person name="Du Z."/>
            <person name="Wang X."/>
        </authorList>
    </citation>
    <scope>NUCLEOTIDE SEQUENCE [LARGE SCALE GENOMIC DNA]</scope>
    <source>
        <strain evidence="8">CQN31</strain>
    </source>
</reference>
<comment type="similarity">
    <text evidence="1">Belongs to the ABC transporter superfamily.</text>
</comment>